<accession>A0ABV1HPA2</accession>
<comment type="caution">
    <text evidence="2">The sequence shown here is derived from an EMBL/GenBank/DDBJ whole genome shotgun (WGS) entry which is preliminary data.</text>
</comment>
<dbReference type="Proteomes" id="UP001437460">
    <property type="component" value="Unassembled WGS sequence"/>
</dbReference>
<proteinExistence type="predicted"/>
<dbReference type="EMBL" id="JBBMFJ010000019">
    <property type="protein sequence ID" value="MEQ2563428.1"/>
    <property type="molecule type" value="Genomic_DNA"/>
</dbReference>
<gene>
    <name evidence="2" type="ORF">WMO41_09710</name>
</gene>
<keyword evidence="1" id="KW-0472">Membrane</keyword>
<keyword evidence="1" id="KW-1133">Transmembrane helix</keyword>
<sequence>MRSPEERITEVKRRIAKKERQKRLQQYRIAAVFAVAACLVVIVSVSLSLPGILNRIEPGTSFGYETAATILGGNAALGYIVIGLLAFILGVCVTILCFHIRLMNREEETEEQKGDDADGTGQ</sequence>
<keyword evidence="3" id="KW-1185">Reference proteome</keyword>
<reference evidence="2 3" key="1">
    <citation type="submission" date="2024-03" db="EMBL/GenBank/DDBJ databases">
        <title>Human intestinal bacterial collection.</title>
        <authorList>
            <person name="Pauvert C."/>
            <person name="Hitch T.C.A."/>
            <person name="Clavel T."/>
        </authorList>
    </citation>
    <scope>NUCLEOTIDE SEQUENCE [LARGE SCALE GENOMIC DNA]</scope>
    <source>
        <strain evidence="2 3">CLA-AP-H27</strain>
    </source>
</reference>
<protein>
    <submittedName>
        <fullName evidence="2">DUF4179 domain-containing protein</fullName>
    </submittedName>
</protein>
<feature type="transmembrane region" description="Helical" evidence="1">
    <location>
        <begin position="76"/>
        <end position="98"/>
    </location>
</feature>
<dbReference type="RefSeq" id="WP_349229570.1">
    <property type="nucleotide sequence ID" value="NZ_JBBMFJ010000019.1"/>
</dbReference>
<feature type="transmembrane region" description="Helical" evidence="1">
    <location>
        <begin position="27"/>
        <end position="49"/>
    </location>
</feature>
<name>A0ABV1HPA2_9FIRM</name>
<organism evidence="2 3">
    <name type="scientific">Ventrimonas faecis</name>
    <dbReference type="NCBI Taxonomy" id="3133170"/>
    <lineage>
        <taxon>Bacteria</taxon>
        <taxon>Bacillati</taxon>
        <taxon>Bacillota</taxon>
        <taxon>Clostridia</taxon>
        <taxon>Lachnospirales</taxon>
        <taxon>Lachnospiraceae</taxon>
        <taxon>Ventrimonas</taxon>
    </lineage>
</organism>
<evidence type="ECO:0000313" key="3">
    <source>
        <dbReference type="Proteomes" id="UP001437460"/>
    </source>
</evidence>
<keyword evidence="1" id="KW-0812">Transmembrane</keyword>
<evidence type="ECO:0000313" key="2">
    <source>
        <dbReference type="EMBL" id="MEQ2563428.1"/>
    </source>
</evidence>
<evidence type="ECO:0000256" key="1">
    <source>
        <dbReference type="SAM" id="Phobius"/>
    </source>
</evidence>